<evidence type="ECO:0000313" key="1">
    <source>
        <dbReference type="EMBL" id="KAF8563197.1"/>
    </source>
</evidence>
<name>A0A8T0D955_9TREM</name>
<accession>A0A8T0D955</accession>
<gene>
    <name evidence="1" type="ORF">P879_09917</name>
</gene>
<dbReference type="EMBL" id="JTDF01013643">
    <property type="protein sequence ID" value="KAF8563197.1"/>
    <property type="molecule type" value="Genomic_DNA"/>
</dbReference>
<protein>
    <submittedName>
        <fullName evidence="1">Uncharacterized protein</fullName>
    </submittedName>
</protein>
<reference evidence="1 2" key="1">
    <citation type="submission" date="2019-07" db="EMBL/GenBank/DDBJ databases">
        <title>Annotation for the trematode Paragonimus westermani.</title>
        <authorList>
            <person name="Choi Y.-J."/>
        </authorList>
    </citation>
    <scope>NUCLEOTIDE SEQUENCE [LARGE SCALE GENOMIC DNA]</scope>
    <source>
        <strain evidence="1">180907_Pwestermani</strain>
    </source>
</reference>
<keyword evidence="2" id="KW-1185">Reference proteome</keyword>
<evidence type="ECO:0000313" key="2">
    <source>
        <dbReference type="Proteomes" id="UP000699462"/>
    </source>
</evidence>
<sequence length="111" mass="12229">MEYENSQLFAEVERLRTQLQQFDHAPVKDTAVIRSSSSASNVPIRHAGVNIVAEPATPSSTSFVNTLQSCSTNQEIHISAYLAGIRREESSLLSAERISPGNIYSLSRYNS</sequence>
<proteinExistence type="predicted"/>
<comment type="caution">
    <text evidence="1">The sequence shown here is derived from an EMBL/GenBank/DDBJ whole genome shotgun (WGS) entry which is preliminary data.</text>
</comment>
<dbReference type="AlphaFoldDB" id="A0A8T0D955"/>
<organism evidence="1 2">
    <name type="scientific">Paragonimus westermani</name>
    <dbReference type="NCBI Taxonomy" id="34504"/>
    <lineage>
        <taxon>Eukaryota</taxon>
        <taxon>Metazoa</taxon>
        <taxon>Spiralia</taxon>
        <taxon>Lophotrochozoa</taxon>
        <taxon>Platyhelminthes</taxon>
        <taxon>Trematoda</taxon>
        <taxon>Digenea</taxon>
        <taxon>Plagiorchiida</taxon>
        <taxon>Troglotremata</taxon>
        <taxon>Troglotrematidae</taxon>
        <taxon>Paragonimus</taxon>
    </lineage>
</organism>
<dbReference type="Proteomes" id="UP000699462">
    <property type="component" value="Unassembled WGS sequence"/>
</dbReference>